<evidence type="ECO:0008006" key="3">
    <source>
        <dbReference type="Google" id="ProtNLM"/>
    </source>
</evidence>
<name>A0ABS5WAK5_9FLAO</name>
<organism evidence="1 2">
    <name type="scientific">Zobellia barbeyronii</name>
    <dbReference type="NCBI Taxonomy" id="2748009"/>
    <lineage>
        <taxon>Bacteria</taxon>
        <taxon>Pseudomonadati</taxon>
        <taxon>Bacteroidota</taxon>
        <taxon>Flavobacteriia</taxon>
        <taxon>Flavobacteriales</taxon>
        <taxon>Flavobacteriaceae</taxon>
        <taxon>Zobellia</taxon>
    </lineage>
</organism>
<accession>A0ABS5WAK5</accession>
<dbReference type="EMBL" id="JACATN010000001">
    <property type="protein sequence ID" value="MBT2160440.1"/>
    <property type="molecule type" value="Genomic_DNA"/>
</dbReference>
<comment type="caution">
    <text evidence="1">The sequence shown here is derived from an EMBL/GenBank/DDBJ whole genome shotgun (WGS) entry which is preliminary data.</text>
</comment>
<reference evidence="1 2" key="1">
    <citation type="submission" date="2020-06" db="EMBL/GenBank/DDBJ databases">
        <authorList>
            <person name="Isaeva M.P."/>
            <person name="Chernysheva N.Y."/>
        </authorList>
    </citation>
    <scope>NUCLEOTIDE SEQUENCE [LARGE SCALE GENOMIC DNA]</scope>
    <source>
        <strain evidence="1 2">KMM 6746</strain>
    </source>
</reference>
<gene>
    <name evidence="1" type="ORF">HW347_04135</name>
</gene>
<dbReference type="RefSeq" id="WP_214610655.1">
    <property type="nucleotide sequence ID" value="NZ_JACATN010000001.1"/>
</dbReference>
<evidence type="ECO:0000313" key="2">
    <source>
        <dbReference type="Proteomes" id="UP000740413"/>
    </source>
</evidence>
<proteinExistence type="predicted"/>
<dbReference type="Proteomes" id="UP000740413">
    <property type="component" value="Unassembled WGS sequence"/>
</dbReference>
<evidence type="ECO:0000313" key="1">
    <source>
        <dbReference type="EMBL" id="MBT2160440.1"/>
    </source>
</evidence>
<reference evidence="2" key="2">
    <citation type="submission" date="2023-07" db="EMBL/GenBank/DDBJ databases">
        <title>Zobellia barbeyronii sp. nov., a new marine flavobacterium, isolated from green and red algae.</title>
        <authorList>
            <person name="Nedashkovskaya O.I."/>
            <person name="Otstavnykh N."/>
            <person name="Zhukova N."/>
            <person name="Guzev K."/>
            <person name="Chausova V."/>
            <person name="Tekutyeva L."/>
            <person name="Mikhailov V."/>
            <person name="Isaeva M."/>
        </authorList>
    </citation>
    <scope>NUCLEOTIDE SEQUENCE [LARGE SCALE GENOMIC DNA]</scope>
    <source>
        <strain evidence="2">KMM 6746</strain>
    </source>
</reference>
<protein>
    <recommendedName>
        <fullName evidence="3">Lipoprotein</fullName>
    </recommendedName>
</protein>
<sequence length="216" mass="24294">MINTSFAVNLKNHLIFKLVFALAILALSTSCDSKRAKSDLDITFVQDTLNVGYTYWWEESGPFIGYCGKEYALVFSGTVVNLDKANHDAAPLYISQKGTIALDEVYKIKDMGNNSYANQKYFSTDCFSNMDINVGDKVLVFCYDYEGGLTIPGNSSIIKIKSLDHPLVGATKRFIDADENPVEIKEDSTLWSAYGYRKQLDQLIRCKENNERITSK</sequence>
<keyword evidence="2" id="KW-1185">Reference proteome</keyword>